<feature type="compositionally biased region" description="Low complexity" evidence="1">
    <location>
        <begin position="659"/>
        <end position="670"/>
    </location>
</feature>
<feature type="compositionally biased region" description="Basic and acidic residues" evidence="1">
    <location>
        <begin position="451"/>
        <end position="470"/>
    </location>
</feature>
<reference evidence="2" key="1">
    <citation type="journal article" date="2020" name="Stud. Mycol.">
        <title>101 Dothideomycetes genomes: a test case for predicting lifestyles and emergence of pathogens.</title>
        <authorList>
            <person name="Haridas S."/>
            <person name="Albert R."/>
            <person name="Binder M."/>
            <person name="Bloem J."/>
            <person name="Labutti K."/>
            <person name="Salamov A."/>
            <person name="Andreopoulos B."/>
            <person name="Baker S."/>
            <person name="Barry K."/>
            <person name="Bills G."/>
            <person name="Bluhm B."/>
            <person name="Cannon C."/>
            <person name="Castanera R."/>
            <person name="Culley D."/>
            <person name="Daum C."/>
            <person name="Ezra D."/>
            <person name="Gonzalez J."/>
            <person name="Henrissat B."/>
            <person name="Kuo A."/>
            <person name="Liang C."/>
            <person name="Lipzen A."/>
            <person name="Lutzoni F."/>
            <person name="Magnuson J."/>
            <person name="Mondo S."/>
            <person name="Nolan M."/>
            <person name="Ohm R."/>
            <person name="Pangilinan J."/>
            <person name="Park H.-J."/>
            <person name="Ramirez L."/>
            <person name="Alfaro M."/>
            <person name="Sun H."/>
            <person name="Tritt A."/>
            <person name="Yoshinaga Y."/>
            <person name="Zwiers L.-H."/>
            <person name="Turgeon B."/>
            <person name="Goodwin S."/>
            <person name="Spatafora J."/>
            <person name="Crous P."/>
            <person name="Grigoriev I."/>
        </authorList>
    </citation>
    <scope>NUCLEOTIDE SEQUENCE</scope>
    <source>
        <strain evidence="2">CBS 161.51</strain>
    </source>
</reference>
<name>A0A6A5SUV3_9PLEO</name>
<feature type="compositionally biased region" description="Low complexity" evidence="1">
    <location>
        <begin position="684"/>
        <end position="703"/>
    </location>
</feature>
<keyword evidence="3" id="KW-1185">Reference proteome</keyword>
<sequence length="777" mass="84897">MRVTRARAQQGSDETIDATERAPLNDISPNASPEQAQLEEELPSNTPAKTPATKTKTKGRAKKGKKGKAVEEEEPAQVVLDEKRQAAGSPASDAAVDDLGSGPSSDVAPVPTTDDRPASPPSKAVRLTRRQLAKQEEDMRQSQRATSPLHEPEAEAQDVPEVTEEVADVPQEEAIAGAQDTQTEDAQEEPRMDEASPEEEHVEDAQEELSAVTPSVEITSEEEPKTLAAEKPTEDAVTPLRSHTSSRRASRSPSKSPMRLEESFEAIDALEEALENVTSVTSFDHPIEEKSPRKKQVPKTTGSPNTRSKTPKMIPAVAEKISRTPSAAAPKSLKPTKTSSLARASSARVAPSKDLRMGSTDTVDYLASKRRPISMSFPTPPPPPKGRAPTKPTFQLSSNNVVAKLKAQKEEREKREAEGVAPPKQRPVSMPPPPRSTKPPTKPTFQLPGEKVAEKLKAQKEERLRREAEAPRQSISRPVSISMAPHAKSTKALTKPTFELPGAAVAEKLRLQKEERLKRQEEAETDHQAAPRSTSIKMAPHAKTSKPPTKPTFELPGAAVAEKLKLQKEERLKRQEEAEADPQAASRSINNSMVPHAKSSKPPTKATFELPGAAVAEKLKLQKEERLKRMEEADAAKKEAALKTRQGPIRKPLTVPILQQPGPVPQTQTQHASSLASKRSSVMLSQPLSQSRSTSTSSANRNSVLIAKSTVTPVDAAQQKLKGREVFNRDRMEKESRDRERKDKEDGAKKARAEAAERGRIASREWAEKQRKKMMGV</sequence>
<gene>
    <name evidence="2" type="ORF">EJ02DRAFT_435255</name>
</gene>
<feature type="compositionally biased region" description="Acidic residues" evidence="1">
    <location>
        <begin position="154"/>
        <end position="171"/>
    </location>
</feature>
<feature type="compositionally biased region" description="Acidic residues" evidence="1">
    <location>
        <begin position="195"/>
        <end position="207"/>
    </location>
</feature>
<organism evidence="2 3">
    <name type="scientific">Clathrospora elynae</name>
    <dbReference type="NCBI Taxonomy" id="706981"/>
    <lineage>
        <taxon>Eukaryota</taxon>
        <taxon>Fungi</taxon>
        <taxon>Dikarya</taxon>
        <taxon>Ascomycota</taxon>
        <taxon>Pezizomycotina</taxon>
        <taxon>Dothideomycetes</taxon>
        <taxon>Pleosporomycetidae</taxon>
        <taxon>Pleosporales</taxon>
        <taxon>Diademaceae</taxon>
        <taxon>Clathrospora</taxon>
    </lineage>
</organism>
<feature type="compositionally biased region" description="Pro residues" evidence="1">
    <location>
        <begin position="429"/>
        <end position="442"/>
    </location>
</feature>
<protein>
    <recommendedName>
        <fullName evidence="4">Carboxylesterase family protein</fullName>
    </recommendedName>
</protein>
<feature type="compositionally biased region" description="Basic and acidic residues" evidence="1">
    <location>
        <begin position="626"/>
        <end position="642"/>
    </location>
</feature>
<proteinExistence type="predicted"/>
<evidence type="ECO:0000313" key="3">
    <source>
        <dbReference type="Proteomes" id="UP000800038"/>
    </source>
</evidence>
<feature type="region of interest" description="Disordered" evidence="1">
    <location>
        <begin position="1"/>
        <end position="264"/>
    </location>
</feature>
<feature type="compositionally biased region" description="Polar residues" evidence="1">
    <location>
        <begin position="671"/>
        <end position="683"/>
    </location>
</feature>
<feature type="compositionally biased region" description="Basic and acidic residues" evidence="1">
    <location>
        <begin position="722"/>
        <end position="769"/>
    </location>
</feature>
<feature type="compositionally biased region" description="Basic residues" evidence="1">
    <location>
        <begin position="55"/>
        <end position="67"/>
    </location>
</feature>
<dbReference type="AlphaFoldDB" id="A0A6A5SUV3"/>
<dbReference type="Proteomes" id="UP000800038">
    <property type="component" value="Unassembled WGS sequence"/>
</dbReference>
<feature type="compositionally biased region" description="Polar residues" evidence="1">
    <location>
        <begin position="298"/>
        <end position="308"/>
    </location>
</feature>
<dbReference type="OrthoDB" id="3946796at2759"/>
<feature type="region of interest" description="Disordered" evidence="1">
    <location>
        <begin position="626"/>
        <end position="777"/>
    </location>
</feature>
<accession>A0A6A5SUV3</accession>
<feature type="compositionally biased region" description="Basic and acidic residues" evidence="1">
    <location>
        <begin position="507"/>
        <end position="529"/>
    </location>
</feature>
<feature type="region of interest" description="Disordered" evidence="1">
    <location>
        <begin position="279"/>
        <end position="611"/>
    </location>
</feature>
<evidence type="ECO:0008006" key="4">
    <source>
        <dbReference type="Google" id="ProtNLM"/>
    </source>
</evidence>
<feature type="compositionally biased region" description="Basic and acidic residues" evidence="1">
    <location>
        <begin position="407"/>
        <end position="418"/>
    </location>
</feature>
<feature type="compositionally biased region" description="Low complexity" evidence="1">
    <location>
        <begin position="339"/>
        <end position="350"/>
    </location>
</feature>
<feature type="compositionally biased region" description="Basic and acidic residues" evidence="1">
    <location>
        <begin position="562"/>
        <end position="577"/>
    </location>
</feature>
<evidence type="ECO:0000256" key="1">
    <source>
        <dbReference type="SAM" id="MobiDB-lite"/>
    </source>
</evidence>
<evidence type="ECO:0000313" key="2">
    <source>
        <dbReference type="EMBL" id="KAF1940867.1"/>
    </source>
</evidence>
<dbReference type="EMBL" id="ML976056">
    <property type="protein sequence ID" value="KAF1940867.1"/>
    <property type="molecule type" value="Genomic_DNA"/>
</dbReference>